<evidence type="ECO:0000256" key="3">
    <source>
        <dbReference type="ARBA" id="ARBA00022741"/>
    </source>
</evidence>
<protein>
    <submittedName>
        <fullName evidence="9">tRNA glutamyl-Q synthetase</fullName>
    </submittedName>
</protein>
<keyword evidence="7" id="KW-0648">Protein biosynthesis</keyword>
<evidence type="ECO:0000256" key="6">
    <source>
        <dbReference type="ARBA" id="ARBA00023146"/>
    </source>
</evidence>
<dbReference type="EMBL" id="CP043450">
    <property type="protein sequence ID" value="QEM12925.1"/>
    <property type="molecule type" value="Genomic_DNA"/>
</dbReference>
<dbReference type="InterPro" id="IPR049940">
    <property type="entry name" value="GluQ/Sye"/>
</dbReference>
<keyword evidence="2" id="KW-0479">Metal-binding</keyword>
<dbReference type="InterPro" id="IPR014729">
    <property type="entry name" value="Rossmann-like_a/b/a_fold"/>
</dbReference>
<keyword evidence="5 7" id="KW-0067">ATP-binding</keyword>
<proteinExistence type="inferred from homology"/>
<evidence type="ECO:0000256" key="7">
    <source>
        <dbReference type="RuleBase" id="RU363037"/>
    </source>
</evidence>
<evidence type="ECO:0000259" key="8">
    <source>
        <dbReference type="Pfam" id="PF00749"/>
    </source>
</evidence>
<dbReference type="InterPro" id="IPR001412">
    <property type="entry name" value="aa-tRNA-synth_I_CS"/>
</dbReference>
<evidence type="ECO:0000256" key="4">
    <source>
        <dbReference type="ARBA" id="ARBA00022833"/>
    </source>
</evidence>
<dbReference type="Gene3D" id="3.40.50.620">
    <property type="entry name" value="HUPs"/>
    <property type="match status" value="1"/>
</dbReference>
<dbReference type="InterPro" id="IPR000924">
    <property type="entry name" value="Glu/Gln-tRNA-synth"/>
</dbReference>
<dbReference type="SUPFAM" id="SSF52374">
    <property type="entry name" value="Nucleotidylyl transferase"/>
    <property type="match status" value="1"/>
</dbReference>
<name>A0A5C1I4U1_9SPHI</name>
<dbReference type="InterPro" id="IPR020058">
    <property type="entry name" value="Glu/Gln-tRNA-synth_Ib_cat-dom"/>
</dbReference>
<dbReference type="PRINTS" id="PR00987">
    <property type="entry name" value="TRNASYNTHGLU"/>
</dbReference>
<evidence type="ECO:0000256" key="1">
    <source>
        <dbReference type="ARBA" id="ARBA00022598"/>
    </source>
</evidence>
<keyword evidence="10" id="KW-1185">Reference proteome</keyword>
<dbReference type="AlphaFoldDB" id="A0A5C1I4U1"/>
<dbReference type="PANTHER" id="PTHR43311">
    <property type="entry name" value="GLUTAMATE--TRNA LIGASE"/>
    <property type="match status" value="1"/>
</dbReference>
<comment type="similarity">
    <text evidence="7">Belongs to the class-I aminoacyl-tRNA synthetase family.</text>
</comment>
<gene>
    <name evidence="9" type="ORF">DEO27_023910</name>
</gene>
<dbReference type="OrthoDB" id="9807503at2"/>
<keyword evidence="4" id="KW-0862">Zinc</keyword>
<accession>A0A5C1I4U1</accession>
<feature type="domain" description="Glutamyl/glutaminyl-tRNA synthetase class Ib catalytic" evidence="8">
    <location>
        <begin position="83"/>
        <end position="357"/>
    </location>
</feature>
<dbReference type="GO" id="GO:0004818">
    <property type="term" value="F:glutamate-tRNA ligase activity"/>
    <property type="evidence" value="ECO:0007669"/>
    <property type="project" value="TreeGrafter"/>
</dbReference>
<dbReference type="Proteomes" id="UP000251402">
    <property type="component" value="Chromosome"/>
</dbReference>
<dbReference type="GO" id="GO:0005524">
    <property type="term" value="F:ATP binding"/>
    <property type="evidence" value="ECO:0007669"/>
    <property type="project" value="UniProtKB-KW"/>
</dbReference>
<evidence type="ECO:0000313" key="10">
    <source>
        <dbReference type="Proteomes" id="UP000251402"/>
    </source>
</evidence>
<dbReference type="GO" id="GO:0006424">
    <property type="term" value="P:glutamyl-tRNA aminoacylation"/>
    <property type="evidence" value="ECO:0007669"/>
    <property type="project" value="TreeGrafter"/>
</dbReference>
<reference evidence="9" key="1">
    <citation type="submission" date="2019-08" db="EMBL/GenBank/DDBJ databases">
        <title>Comparative genome analysis confer to the adaptation heavy metal polluted environment.</title>
        <authorList>
            <person name="Li Y."/>
        </authorList>
    </citation>
    <scope>NUCLEOTIDE SEQUENCE [LARGE SCALE GENOMIC DNA]</scope>
    <source>
        <strain evidence="9">P1</strain>
    </source>
</reference>
<dbReference type="PROSITE" id="PS00178">
    <property type="entry name" value="AA_TRNA_LIGASE_I"/>
    <property type="match status" value="1"/>
</dbReference>
<dbReference type="GO" id="GO:0005829">
    <property type="term" value="C:cytosol"/>
    <property type="evidence" value="ECO:0007669"/>
    <property type="project" value="TreeGrafter"/>
</dbReference>
<keyword evidence="1 7" id="KW-0436">Ligase</keyword>
<dbReference type="PANTHER" id="PTHR43311:SF1">
    <property type="entry name" value="GLUTAMYL-Q TRNA(ASP) SYNTHETASE"/>
    <property type="match status" value="1"/>
</dbReference>
<evidence type="ECO:0000313" key="9">
    <source>
        <dbReference type="EMBL" id="QEM12925.1"/>
    </source>
</evidence>
<evidence type="ECO:0000256" key="5">
    <source>
        <dbReference type="ARBA" id="ARBA00022840"/>
    </source>
</evidence>
<keyword evidence="3 7" id="KW-0547">Nucleotide-binding</keyword>
<organism evidence="9 10">
    <name type="scientific">Mucilaginibacter rubeus</name>
    <dbReference type="NCBI Taxonomy" id="2027860"/>
    <lineage>
        <taxon>Bacteria</taxon>
        <taxon>Pseudomonadati</taxon>
        <taxon>Bacteroidota</taxon>
        <taxon>Sphingobacteriia</taxon>
        <taxon>Sphingobacteriales</taxon>
        <taxon>Sphingobacteriaceae</taxon>
        <taxon>Mucilaginibacter</taxon>
    </lineage>
</organism>
<keyword evidence="6 7" id="KW-0030">Aminoacyl-tRNA synthetase</keyword>
<dbReference type="KEGG" id="mrub:DEO27_023910"/>
<evidence type="ECO:0000256" key="2">
    <source>
        <dbReference type="ARBA" id="ARBA00022723"/>
    </source>
</evidence>
<dbReference type="Pfam" id="PF00749">
    <property type="entry name" value="tRNA-synt_1c"/>
    <property type="match status" value="1"/>
</dbReference>
<sequence>MASGGSAIPLLRRVEGCVGQENARRRAHPCSRTFHCAPSQEGNRTFYISFQGTDYLLHSPSFVSWAIHQSLTKLTSAPIHFNKTRIAPTPSGFLHVGNILSFSITAALARKHGAKILLRIDDLDRARVNQEYLTDIFDTLRFLGIPWDEGSRNADDFEARFSQMHRMQLYNDALEQLAASGFVFACTCSRKQLIEAGNCVCLNKQIPLNTPEASWRLRTDQAATLRVKNYDGAIIQAPLPAEMESFVVRKKDGFPAYQLTSIIDDLFYGIDLIVRGEDLWASTLAQIQLAAMMGKATFSNTVFYHHPLLLEGDGKKLSKSAGSTSVRYLRQEGRSVADVFGLISALLMLPEKANNWQQLAGFILS</sequence>